<feature type="signal peptide" evidence="1">
    <location>
        <begin position="1"/>
        <end position="26"/>
    </location>
</feature>
<dbReference type="AlphaFoldDB" id="A0A8J7PGD0"/>
<keyword evidence="1" id="KW-0732">Signal</keyword>
<sequence length="370" mass="40708">MRTKFLPLFKLTVLCASLFLMPPCQARGGGGHGGGGFRGGMGGGFDRGFGDRNFGDRGFGDRGFGDRGFGDRGFGDDSFRGDNGPLNRVSESDLRAGADRVWNNRDDGLASDGLNFGMRDGAITRNLSPAYLTGRGSELRNAFNRYDVFRNGYWNRYPGSWWYRGWGDYYPWAYVGWGDLAGYWGIPAVDAPTDYDYGDNIYYQNDNVYYGSQPVATASDYYQQAQSLATTPAPAVMANGQPTNTGPASSWKPLGVYALSQNGEPSTTMFQLAVNKDGVLRGNYFNSLTDENKPIRGKVDKKTMRAAWIVEGNSKVVYEAGLSNLLHPQCSALVHKGKDTTEQWIMVKIDQKTNTANSSKSIGEKVSWKQ</sequence>
<proteinExistence type="predicted"/>
<evidence type="ECO:0000256" key="1">
    <source>
        <dbReference type="SAM" id="SignalP"/>
    </source>
</evidence>
<name>A0A8J7PGD0_9BACT</name>
<accession>A0A8J7PGD0</accession>
<dbReference type="Proteomes" id="UP000664277">
    <property type="component" value="Unassembled WGS sequence"/>
</dbReference>
<evidence type="ECO:0000313" key="2">
    <source>
        <dbReference type="EMBL" id="MBN8659583.1"/>
    </source>
</evidence>
<organism evidence="2 3">
    <name type="scientific">Candidatus Obscuribacter phosphatis</name>
    <dbReference type="NCBI Taxonomy" id="1906157"/>
    <lineage>
        <taxon>Bacteria</taxon>
        <taxon>Bacillati</taxon>
        <taxon>Candidatus Melainabacteria</taxon>
        <taxon>Candidatus Obscuribacterales</taxon>
        <taxon>Candidatus Obscuribacteraceae</taxon>
        <taxon>Candidatus Obscuribacter</taxon>
    </lineage>
</organism>
<dbReference type="EMBL" id="JAFLCK010000004">
    <property type="protein sequence ID" value="MBN8659583.1"/>
    <property type="molecule type" value="Genomic_DNA"/>
</dbReference>
<evidence type="ECO:0000313" key="3">
    <source>
        <dbReference type="Proteomes" id="UP000664277"/>
    </source>
</evidence>
<reference evidence="2" key="1">
    <citation type="submission" date="2021-02" db="EMBL/GenBank/DDBJ databases">
        <title>Genome-Resolved Metagenomics of a Microbial Community Performing Photosynthetic Biological Nutrient Removal.</title>
        <authorList>
            <person name="Mcdaniel E.A."/>
        </authorList>
    </citation>
    <scope>NUCLEOTIDE SEQUENCE</scope>
    <source>
        <strain evidence="2">UWPOB_OBS1</strain>
    </source>
</reference>
<comment type="caution">
    <text evidence="2">The sequence shown here is derived from an EMBL/GenBank/DDBJ whole genome shotgun (WGS) entry which is preliminary data.</text>
</comment>
<protein>
    <submittedName>
        <fullName evidence="2">Uncharacterized protein</fullName>
    </submittedName>
</protein>
<feature type="chain" id="PRO_5035189496" evidence="1">
    <location>
        <begin position="27"/>
        <end position="370"/>
    </location>
</feature>
<gene>
    <name evidence="2" type="ORF">J0M35_04425</name>
</gene>